<dbReference type="PANTHER" id="PTHR43736:SF1">
    <property type="entry name" value="DIHYDRONEOPTERIN TRIPHOSPHATE DIPHOSPHATASE"/>
    <property type="match status" value="1"/>
</dbReference>
<dbReference type="RefSeq" id="WP_102237733.1">
    <property type="nucleotide sequence ID" value="NZ_PNHK01000001.1"/>
</dbReference>
<dbReference type="GO" id="GO:0016787">
    <property type="term" value="F:hydrolase activity"/>
    <property type="evidence" value="ECO:0007669"/>
    <property type="project" value="UniProtKB-KW"/>
</dbReference>
<protein>
    <submittedName>
        <fullName evidence="3">NUDIX hydrolase</fullName>
    </submittedName>
</protein>
<proteinExistence type="inferred from homology"/>
<dbReference type="SUPFAM" id="SSF55811">
    <property type="entry name" value="Nudix"/>
    <property type="match status" value="1"/>
</dbReference>
<accession>A0A2N6VPX0</accession>
<dbReference type="AlphaFoldDB" id="A0A2N6VPX0"/>
<organism evidence="3 4">
    <name type="scientific">Brevibacterium paucivorans</name>
    <dbReference type="NCBI Taxonomy" id="170994"/>
    <lineage>
        <taxon>Bacteria</taxon>
        <taxon>Bacillati</taxon>
        <taxon>Actinomycetota</taxon>
        <taxon>Actinomycetes</taxon>
        <taxon>Micrococcales</taxon>
        <taxon>Brevibacteriaceae</taxon>
        <taxon>Brevibacterium</taxon>
    </lineage>
</organism>
<reference evidence="3 4" key="1">
    <citation type="submission" date="2017-09" db="EMBL/GenBank/DDBJ databases">
        <title>Bacterial strain isolated from the female urinary microbiota.</title>
        <authorList>
            <person name="Thomas-White K."/>
            <person name="Kumar N."/>
            <person name="Forster S."/>
            <person name="Putonti C."/>
            <person name="Lawley T."/>
            <person name="Wolfe A.J."/>
        </authorList>
    </citation>
    <scope>NUCLEOTIDE SEQUENCE [LARGE SCALE GENOMIC DNA]</scope>
    <source>
        <strain evidence="3 4">UMB1301</strain>
    </source>
</reference>
<evidence type="ECO:0000313" key="3">
    <source>
        <dbReference type="EMBL" id="PMD06078.1"/>
    </source>
</evidence>
<dbReference type="OrthoDB" id="129709at2"/>
<dbReference type="PANTHER" id="PTHR43736">
    <property type="entry name" value="ADP-RIBOSE PYROPHOSPHATASE"/>
    <property type="match status" value="1"/>
</dbReference>
<dbReference type="InterPro" id="IPR015797">
    <property type="entry name" value="NUDIX_hydrolase-like_dom_sf"/>
</dbReference>
<feature type="domain" description="Nudix hydrolase" evidence="2">
    <location>
        <begin position="42"/>
        <end position="175"/>
    </location>
</feature>
<dbReference type="Gene3D" id="3.90.79.10">
    <property type="entry name" value="Nucleoside Triphosphate Pyrophosphohydrolase"/>
    <property type="match status" value="1"/>
</dbReference>
<evidence type="ECO:0000313" key="4">
    <source>
        <dbReference type="Proteomes" id="UP000235598"/>
    </source>
</evidence>
<sequence>MTADPRIAHTVRTLAEVATTSAMSVTEFVSSNSRPLDRSGGPAHVTASCVVFSPDFTRVLLTHHAKGRFWVQFGGHVEPGDDTVRDAALREAREESGVQDFPWLSPHPVDVHSHDLPGAFGACATHHDVVYGAVLSPDAHTQVSDESLDVKWFLIDDLPGTIVDDLPQRLPGLIEATRSQYLG</sequence>
<evidence type="ECO:0000259" key="2">
    <source>
        <dbReference type="PROSITE" id="PS51462"/>
    </source>
</evidence>
<comment type="similarity">
    <text evidence="1">Belongs to the Nudix hydrolase family.</text>
</comment>
<dbReference type="CDD" id="cd03674">
    <property type="entry name" value="NUDIX_Hydrolase"/>
    <property type="match status" value="1"/>
</dbReference>
<name>A0A2N6VPX0_9MICO</name>
<dbReference type="Pfam" id="PF00293">
    <property type="entry name" value="NUDIX"/>
    <property type="match status" value="1"/>
</dbReference>
<evidence type="ECO:0000256" key="1">
    <source>
        <dbReference type="ARBA" id="ARBA00005582"/>
    </source>
</evidence>
<gene>
    <name evidence="3" type="ORF">CJ199_01370</name>
</gene>
<dbReference type="EMBL" id="PNHK01000001">
    <property type="protein sequence ID" value="PMD06078.1"/>
    <property type="molecule type" value="Genomic_DNA"/>
</dbReference>
<dbReference type="PROSITE" id="PS51462">
    <property type="entry name" value="NUDIX"/>
    <property type="match status" value="1"/>
</dbReference>
<dbReference type="InterPro" id="IPR000086">
    <property type="entry name" value="NUDIX_hydrolase_dom"/>
</dbReference>
<dbReference type="Proteomes" id="UP000235598">
    <property type="component" value="Unassembled WGS sequence"/>
</dbReference>
<keyword evidence="3" id="KW-0378">Hydrolase</keyword>
<comment type="caution">
    <text evidence="3">The sequence shown here is derived from an EMBL/GenBank/DDBJ whole genome shotgun (WGS) entry which is preliminary data.</text>
</comment>